<evidence type="ECO:0000313" key="1">
    <source>
        <dbReference type="EMBL" id="KAF3525493.1"/>
    </source>
</evidence>
<organism evidence="1 2">
    <name type="scientific">Brassica cretica</name>
    <name type="common">Mustard</name>
    <dbReference type="NCBI Taxonomy" id="69181"/>
    <lineage>
        <taxon>Eukaryota</taxon>
        <taxon>Viridiplantae</taxon>
        <taxon>Streptophyta</taxon>
        <taxon>Embryophyta</taxon>
        <taxon>Tracheophyta</taxon>
        <taxon>Spermatophyta</taxon>
        <taxon>Magnoliopsida</taxon>
        <taxon>eudicotyledons</taxon>
        <taxon>Gunneridae</taxon>
        <taxon>Pentapetalae</taxon>
        <taxon>rosids</taxon>
        <taxon>malvids</taxon>
        <taxon>Brassicales</taxon>
        <taxon>Brassicaceae</taxon>
        <taxon>Brassiceae</taxon>
        <taxon>Brassica</taxon>
    </lineage>
</organism>
<gene>
    <name evidence="1" type="ORF">F2Q69_00046882</name>
</gene>
<accession>A0A8S9PP34</accession>
<dbReference type="EMBL" id="QGKX02001347">
    <property type="protein sequence ID" value="KAF3525493.1"/>
    <property type="molecule type" value="Genomic_DNA"/>
</dbReference>
<reference evidence="1" key="1">
    <citation type="submission" date="2019-12" db="EMBL/GenBank/DDBJ databases">
        <title>Genome sequencing and annotation of Brassica cretica.</title>
        <authorList>
            <person name="Studholme D.J."/>
            <person name="Sarris P."/>
        </authorList>
    </citation>
    <scope>NUCLEOTIDE SEQUENCE</scope>
    <source>
        <strain evidence="1">PFS-109/04</strain>
        <tissue evidence="1">Leaf</tissue>
    </source>
</reference>
<protein>
    <submittedName>
        <fullName evidence="1">Uncharacterized protein</fullName>
    </submittedName>
</protein>
<dbReference type="AlphaFoldDB" id="A0A8S9PP34"/>
<evidence type="ECO:0000313" key="2">
    <source>
        <dbReference type="Proteomes" id="UP000712600"/>
    </source>
</evidence>
<sequence>MIVTLEEELLDDGYAAGIDGCSALRCDFETVARVEVAAASPPDPGFSLLDPPVRIWCRVLGLLTYLGVLVGLNLQLGILRALEYPLLGDASHLKVFPVRAGASSIGR</sequence>
<name>A0A8S9PP34_BRACR</name>
<dbReference type="Proteomes" id="UP000712600">
    <property type="component" value="Unassembled WGS sequence"/>
</dbReference>
<proteinExistence type="predicted"/>
<comment type="caution">
    <text evidence="1">The sequence shown here is derived from an EMBL/GenBank/DDBJ whole genome shotgun (WGS) entry which is preliminary data.</text>
</comment>